<dbReference type="InterPro" id="IPR050131">
    <property type="entry name" value="Peptidase_S8_subtilisin-like"/>
</dbReference>
<dbReference type="InterPro" id="IPR034074">
    <property type="entry name" value="Y4bN_pept_dom"/>
</dbReference>
<dbReference type="OrthoDB" id="9768989at2"/>
<evidence type="ECO:0000256" key="2">
    <source>
        <dbReference type="ARBA" id="ARBA00022670"/>
    </source>
</evidence>
<dbReference type="Pfam" id="PF00082">
    <property type="entry name" value="Peptidase_S8"/>
    <property type="match status" value="1"/>
</dbReference>
<dbReference type="GO" id="GO:0004252">
    <property type="term" value="F:serine-type endopeptidase activity"/>
    <property type="evidence" value="ECO:0007669"/>
    <property type="project" value="InterPro"/>
</dbReference>
<feature type="region of interest" description="Disordered" evidence="5">
    <location>
        <begin position="1"/>
        <end position="41"/>
    </location>
</feature>
<organism evidence="7 8">
    <name type="scientific">Brevibacterium mcbrellneri ATCC 49030</name>
    <dbReference type="NCBI Taxonomy" id="585530"/>
    <lineage>
        <taxon>Bacteria</taxon>
        <taxon>Bacillati</taxon>
        <taxon>Actinomycetota</taxon>
        <taxon>Actinomycetes</taxon>
        <taxon>Micrococcales</taxon>
        <taxon>Brevibacteriaceae</taxon>
        <taxon>Brevibacterium</taxon>
    </lineage>
</organism>
<dbReference type="InterPro" id="IPR000209">
    <property type="entry name" value="Peptidase_S8/S53_dom"/>
</dbReference>
<gene>
    <name evidence="7" type="ORF">HMPREF0183_1036</name>
</gene>
<keyword evidence="8" id="KW-1185">Reference proteome</keyword>
<evidence type="ECO:0000259" key="6">
    <source>
        <dbReference type="Pfam" id="PF00082"/>
    </source>
</evidence>
<evidence type="ECO:0000256" key="5">
    <source>
        <dbReference type="SAM" id="MobiDB-lite"/>
    </source>
</evidence>
<reference evidence="7 8" key="1">
    <citation type="submission" date="2010-04" db="EMBL/GenBank/DDBJ databases">
        <authorList>
            <person name="Qin X."/>
            <person name="Bachman B."/>
            <person name="Battles P."/>
            <person name="Bell A."/>
            <person name="Bess C."/>
            <person name="Bickham C."/>
            <person name="Chaboub L."/>
            <person name="Chen D."/>
            <person name="Coyle M."/>
            <person name="Deiros D.R."/>
            <person name="Dinh H."/>
            <person name="Forbes L."/>
            <person name="Fowler G."/>
            <person name="Francisco L."/>
            <person name="Fu Q."/>
            <person name="Gubbala S."/>
            <person name="Hale W."/>
            <person name="Han Y."/>
            <person name="Hemphill L."/>
            <person name="Highlander S.K."/>
            <person name="Hirani K."/>
            <person name="Hogues M."/>
            <person name="Jackson L."/>
            <person name="Jakkamsetti A."/>
            <person name="Javaid M."/>
            <person name="Jiang H."/>
            <person name="Korchina V."/>
            <person name="Kovar C."/>
            <person name="Lara F."/>
            <person name="Lee S."/>
            <person name="Mata R."/>
            <person name="Mathew T."/>
            <person name="Moen C."/>
            <person name="Morales K."/>
            <person name="Munidasa M."/>
            <person name="Nazareth L."/>
            <person name="Ngo R."/>
            <person name="Nguyen L."/>
            <person name="Okwuonu G."/>
            <person name="Ongeri F."/>
            <person name="Patil S."/>
            <person name="Petrosino J."/>
            <person name="Pham C."/>
            <person name="Pham P."/>
            <person name="Pu L.-L."/>
            <person name="Puazo M."/>
            <person name="Raj R."/>
            <person name="Reid J."/>
            <person name="Rouhana J."/>
            <person name="Saada N."/>
            <person name="Shang Y."/>
            <person name="Simmons D."/>
            <person name="Thornton R."/>
            <person name="Warren J."/>
            <person name="Weissenberger G."/>
            <person name="Zhang J."/>
            <person name="Zhang L."/>
            <person name="Zhou C."/>
            <person name="Zhu D."/>
            <person name="Muzny D."/>
            <person name="Worley K."/>
            <person name="Gibbs R."/>
        </authorList>
    </citation>
    <scope>NUCLEOTIDE SEQUENCE [LARGE SCALE GENOMIC DNA]</scope>
    <source>
        <strain evidence="7 8">ATCC 49030</strain>
    </source>
</reference>
<keyword evidence="4" id="KW-0720">Serine protease</keyword>
<dbReference type="AlphaFoldDB" id="D4YM76"/>
<keyword evidence="3" id="KW-0378">Hydrolase</keyword>
<dbReference type="PANTHER" id="PTHR43806">
    <property type="entry name" value="PEPTIDASE S8"/>
    <property type="match status" value="1"/>
</dbReference>
<evidence type="ECO:0000313" key="8">
    <source>
        <dbReference type="Proteomes" id="UP000005714"/>
    </source>
</evidence>
<evidence type="ECO:0000313" key="7">
    <source>
        <dbReference type="EMBL" id="EFG47670.1"/>
    </source>
</evidence>
<comment type="similarity">
    <text evidence="1">Belongs to the peptidase S8 family.</text>
</comment>
<dbReference type="EMBL" id="ADNU01000030">
    <property type="protein sequence ID" value="EFG47670.1"/>
    <property type="molecule type" value="Genomic_DNA"/>
</dbReference>
<proteinExistence type="inferred from homology"/>
<dbReference type="SUPFAM" id="SSF52743">
    <property type="entry name" value="Subtilisin-like"/>
    <property type="match status" value="1"/>
</dbReference>
<dbReference type="RefSeq" id="WP_005883485.1">
    <property type="nucleotide sequence ID" value="NZ_ADNU01000030.1"/>
</dbReference>
<accession>D4YM76</accession>
<evidence type="ECO:0000256" key="3">
    <source>
        <dbReference type="ARBA" id="ARBA00022801"/>
    </source>
</evidence>
<dbReference type="InterPro" id="IPR036852">
    <property type="entry name" value="Peptidase_S8/S53_dom_sf"/>
</dbReference>
<dbReference type="PANTHER" id="PTHR43806:SF11">
    <property type="entry name" value="CEREVISIN-RELATED"/>
    <property type="match status" value="1"/>
</dbReference>
<dbReference type="Proteomes" id="UP000005714">
    <property type="component" value="Unassembled WGS sequence"/>
</dbReference>
<keyword evidence="2" id="KW-0645">Protease</keyword>
<feature type="domain" description="Peptidase S8/S53" evidence="6">
    <location>
        <begin position="273"/>
        <end position="637"/>
    </location>
</feature>
<protein>
    <recommendedName>
        <fullName evidence="6">Peptidase S8/S53 domain-containing protein</fullName>
    </recommendedName>
</protein>
<name>D4YM76_9MICO</name>
<sequence length="851" mass="94501">MSKRNREHIFVPSSPQHEPYTPSSSGRNKTSRAAINNRRAHGTRLLEEYTEASAPPQEESTRKGTHISFLSFAGFELALQSLDVQRQGEQPELVSVTTRETPDGNVQIATVYIPDGKKQYFLERLEDYIKTCEQEKTKHENLIEGIQEIRRATIKELWTDPVGLFPTDVTEVRWWEVWLRKRDNHELARFTAYASEHKLRVSDHFLGFSGRTVILVKASAEKLAETMSSLDDIAELRHPHDVSNVLAESSAFEQAEWVEDLCRRLSEAPADAPAVCILDTGVQNSHPLLSGSLHDSDIHVADARWKPAPVYPHGTEMAGLALYGNLESAVLSSRPVQLYHRLESVKFLPDVGDNAPAIYGAITASSVARPEVQAPMRSRVFMLAVTAPTPDENTKTRTNGAPAEAGQPTSWSATIDALSFGRSVVNVDSRITYLDPSEKPHPRLFLISVGNIRDIDARDNHLDRSVLEPVEDPAQAWNALTVGAYSERDDMSGAPHLFAGYTPIASRGELSPVSRTSVMFEPKKWPFKPDVVADGGNFAALPGNPLAEKPPNLSLLTTRLQKLGQGFFTTTSDTSAATAQVAALAADIYATYPTLRPETVRALVVHSAQWTNTMRSHFTAAKNKSEKVSLLRRYGMGVPDAERALRSASDALTLIAEATIHPFERRDDSNDGKLREMNLHRLPWPEEELENLGDTPVELRVTLSYFVEPNPSRRGWTGRYVYPSHGLRFATRRPEESVDSFRQRINKHARTEGKHPPTLSTETGWLFGSNQQQSPGSLHTDIWTGTAAELAQKGVIAVYPVSGWWKNRGNDDQSDKGVNYSLVVSIEAPEVDIDLWTAVAQQVRTPVEVSN</sequence>
<feature type="compositionally biased region" description="Polar residues" evidence="5">
    <location>
        <begin position="13"/>
        <end position="34"/>
    </location>
</feature>
<dbReference type="Gene3D" id="3.40.50.200">
    <property type="entry name" value="Peptidase S8/S53 domain"/>
    <property type="match status" value="1"/>
</dbReference>
<dbReference type="STRING" id="585530.HMPREF0183_1036"/>
<comment type="caution">
    <text evidence="7">The sequence shown here is derived from an EMBL/GenBank/DDBJ whole genome shotgun (WGS) entry which is preliminary data.</text>
</comment>
<feature type="region of interest" description="Disordered" evidence="5">
    <location>
        <begin position="389"/>
        <end position="408"/>
    </location>
</feature>
<evidence type="ECO:0000256" key="1">
    <source>
        <dbReference type="ARBA" id="ARBA00011073"/>
    </source>
</evidence>
<dbReference type="eggNOG" id="COG1404">
    <property type="taxonomic scope" value="Bacteria"/>
</dbReference>
<dbReference type="GO" id="GO:0006508">
    <property type="term" value="P:proteolysis"/>
    <property type="evidence" value="ECO:0007669"/>
    <property type="project" value="UniProtKB-KW"/>
</dbReference>
<evidence type="ECO:0000256" key="4">
    <source>
        <dbReference type="ARBA" id="ARBA00022825"/>
    </source>
</evidence>
<dbReference type="CDD" id="cd04847">
    <property type="entry name" value="Peptidases_S8_Subtilisin_like_2"/>
    <property type="match status" value="1"/>
</dbReference>